<feature type="compositionally biased region" description="Basic and acidic residues" evidence="1">
    <location>
        <begin position="89"/>
        <end position="98"/>
    </location>
</feature>
<dbReference type="EMBL" id="CP136895">
    <property type="protein sequence ID" value="WOL09477.1"/>
    <property type="molecule type" value="Genomic_DNA"/>
</dbReference>
<feature type="compositionally biased region" description="Basic and acidic residues" evidence="1">
    <location>
        <begin position="184"/>
        <end position="195"/>
    </location>
</feature>
<evidence type="ECO:0000256" key="1">
    <source>
        <dbReference type="SAM" id="MobiDB-lite"/>
    </source>
</evidence>
<name>A0AAQ3KIY3_9LILI</name>
<gene>
    <name evidence="2" type="ORF">Cni_G18230</name>
</gene>
<proteinExistence type="predicted"/>
<feature type="region of interest" description="Disordered" evidence="1">
    <location>
        <begin position="162"/>
        <end position="200"/>
    </location>
</feature>
<feature type="compositionally biased region" description="Polar residues" evidence="1">
    <location>
        <begin position="166"/>
        <end position="183"/>
    </location>
</feature>
<keyword evidence="3" id="KW-1185">Reference proteome</keyword>
<sequence>MSLAVHRTQCPSQKPASAVCATRYRGRPKTAACASRCAPLQAAQCSKRQPSTRVMHAARHVTLLDGGYSTGTATSSKRAAQQRCIGRSSSREEAADQIRKKKKKTTTKYSFTEKDQETEVPSSLESKDDLTFQHSNQTNVRQVGKFQPRTCSQKKAKSVSFILPDGSNSGTLAESFSVNPSTRNSEEHGLPKVLEDVDTEPQYQDVLELEQQILEDRTNSENSGDAGANISTMTLRKRRSQK</sequence>
<reference evidence="2 3" key="1">
    <citation type="submission" date="2023-10" db="EMBL/GenBank/DDBJ databases">
        <title>Chromosome-scale genome assembly provides insights into flower coloration mechanisms of Canna indica.</title>
        <authorList>
            <person name="Li C."/>
        </authorList>
    </citation>
    <scope>NUCLEOTIDE SEQUENCE [LARGE SCALE GENOMIC DNA]</scope>
    <source>
        <tissue evidence="2">Flower</tissue>
    </source>
</reference>
<accession>A0AAQ3KIY3</accession>
<organism evidence="2 3">
    <name type="scientific">Canna indica</name>
    <name type="common">Indian-shot</name>
    <dbReference type="NCBI Taxonomy" id="4628"/>
    <lineage>
        <taxon>Eukaryota</taxon>
        <taxon>Viridiplantae</taxon>
        <taxon>Streptophyta</taxon>
        <taxon>Embryophyta</taxon>
        <taxon>Tracheophyta</taxon>
        <taxon>Spermatophyta</taxon>
        <taxon>Magnoliopsida</taxon>
        <taxon>Liliopsida</taxon>
        <taxon>Zingiberales</taxon>
        <taxon>Cannaceae</taxon>
        <taxon>Canna</taxon>
    </lineage>
</organism>
<evidence type="ECO:0000313" key="2">
    <source>
        <dbReference type="EMBL" id="WOL09477.1"/>
    </source>
</evidence>
<feature type="region of interest" description="Disordered" evidence="1">
    <location>
        <begin position="72"/>
        <end position="127"/>
    </location>
</feature>
<evidence type="ECO:0000313" key="3">
    <source>
        <dbReference type="Proteomes" id="UP001327560"/>
    </source>
</evidence>
<feature type="region of interest" description="Disordered" evidence="1">
    <location>
        <begin position="213"/>
        <end position="242"/>
    </location>
</feature>
<dbReference type="Proteomes" id="UP001327560">
    <property type="component" value="Chromosome 6"/>
</dbReference>
<dbReference type="AlphaFoldDB" id="A0AAQ3KIY3"/>
<protein>
    <submittedName>
        <fullName evidence="2">Uncharacterized protein</fullName>
    </submittedName>
</protein>